<evidence type="ECO:0008006" key="4">
    <source>
        <dbReference type="Google" id="ProtNLM"/>
    </source>
</evidence>
<sequence length="228" mass="24294">MKSEASFVRTLLDSLARLFGTGQAQDPNPPQRRGTSRAGGTATGTGPRPASPKARTKGPSKSASKGRGNAGTAASPARAAAKPAPRPAPAPAVVGGTASWEDGGYPGDFTGTVRARYAPSPDGRPDPGEIVWAWVPYEEDHAQGKDRPVLLVGRDGDYLLALMLTSKDRNNVTRRDEDYMDIGTGPWDRQGRPSEVKLDRVVRLLPGAVRREGAVLDRERFEAVARSL</sequence>
<dbReference type="RefSeq" id="WP_345151881.1">
    <property type="nucleotide sequence ID" value="NZ_BAABEO010000019.1"/>
</dbReference>
<dbReference type="InterPro" id="IPR003477">
    <property type="entry name" value="PemK-like"/>
</dbReference>
<evidence type="ECO:0000313" key="3">
    <source>
        <dbReference type="Proteomes" id="UP001500752"/>
    </source>
</evidence>
<feature type="compositionally biased region" description="Low complexity" evidence="1">
    <location>
        <begin position="70"/>
        <end position="83"/>
    </location>
</feature>
<proteinExistence type="predicted"/>
<feature type="compositionally biased region" description="Low complexity" evidence="1">
    <location>
        <begin position="32"/>
        <end position="52"/>
    </location>
</feature>
<dbReference type="Proteomes" id="UP001500752">
    <property type="component" value="Unassembled WGS sequence"/>
</dbReference>
<reference evidence="3" key="1">
    <citation type="journal article" date="2019" name="Int. J. Syst. Evol. Microbiol.">
        <title>The Global Catalogue of Microorganisms (GCM) 10K type strain sequencing project: providing services to taxonomists for standard genome sequencing and annotation.</title>
        <authorList>
            <consortium name="The Broad Institute Genomics Platform"/>
            <consortium name="The Broad Institute Genome Sequencing Center for Infectious Disease"/>
            <person name="Wu L."/>
            <person name="Ma J."/>
        </authorList>
    </citation>
    <scope>NUCLEOTIDE SEQUENCE [LARGE SCALE GENOMIC DNA]</scope>
    <source>
        <strain evidence="3">JCM 30742</strain>
    </source>
</reference>
<organism evidence="2 3">
    <name type="scientific">Arthrobacter ginkgonis</name>
    <dbReference type="NCBI Taxonomy" id="1630594"/>
    <lineage>
        <taxon>Bacteria</taxon>
        <taxon>Bacillati</taxon>
        <taxon>Actinomycetota</taxon>
        <taxon>Actinomycetes</taxon>
        <taxon>Micrococcales</taxon>
        <taxon>Micrococcaceae</taxon>
        <taxon>Arthrobacter</taxon>
    </lineage>
</organism>
<dbReference type="SUPFAM" id="SSF50118">
    <property type="entry name" value="Cell growth inhibitor/plasmid maintenance toxic component"/>
    <property type="match status" value="1"/>
</dbReference>
<dbReference type="Pfam" id="PF02452">
    <property type="entry name" value="PemK_toxin"/>
    <property type="match status" value="1"/>
</dbReference>
<dbReference type="EMBL" id="BAABEO010000019">
    <property type="protein sequence ID" value="GAA3690334.1"/>
    <property type="molecule type" value="Genomic_DNA"/>
</dbReference>
<feature type="region of interest" description="Disordered" evidence="1">
    <location>
        <begin position="19"/>
        <end position="126"/>
    </location>
</feature>
<evidence type="ECO:0000256" key="1">
    <source>
        <dbReference type="SAM" id="MobiDB-lite"/>
    </source>
</evidence>
<comment type="caution">
    <text evidence="2">The sequence shown here is derived from an EMBL/GenBank/DDBJ whole genome shotgun (WGS) entry which is preliminary data.</text>
</comment>
<gene>
    <name evidence="2" type="ORF">GCM10023081_29790</name>
</gene>
<accession>A0ABP7CK04</accession>
<name>A0ABP7CK04_9MICC</name>
<protein>
    <recommendedName>
        <fullName evidence="4">RNA 3'-terminal phosphate cyclase</fullName>
    </recommendedName>
</protein>
<evidence type="ECO:0000313" key="2">
    <source>
        <dbReference type="EMBL" id="GAA3690334.1"/>
    </source>
</evidence>
<keyword evidence="3" id="KW-1185">Reference proteome</keyword>